<comment type="caution">
    <text evidence="2">The sequence shown here is derived from an EMBL/GenBank/DDBJ whole genome shotgun (WGS) entry which is preliminary data.</text>
</comment>
<dbReference type="Proteomes" id="UP001321760">
    <property type="component" value="Unassembled WGS sequence"/>
</dbReference>
<reference evidence="2" key="1">
    <citation type="journal article" date="2023" name="Mol. Phylogenet. Evol.">
        <title>Genome-scale phylogeny and comparative genomics of the fungal order Sordariales.</title>
        <authorList>
            <person name="Hensen N."/>
            <person name="Bonometti L."/>
            <person name="Westerberg I."/>
            <person name="Brannstrom I.O."/>
            <person name="Guillou S."/>
            <person name="Cros-Aarteil S."/>
            <person name="Calhoun S."/>
            <person name="Haridas S."/>
            <person name="Kuo A."/>
            <person name="Mondo S."/>
            <person name="Pangilinan J."/>
            <person name="Riley R."/>
            <person name="LaButti K."/>
            <person name="Andreopoulos B."/>
            <person name="Lipzen A."/>
            <person name="Chen C."/>
            <person name="Yan M."/>
            <person name="Daum C."/>
            <person name="Ng V."/>
            <person name="Clum A."/>
            <person name="Steindorff A."/>
            <person name="Ohm R.A."/>
            <person name="Martin F."/>
            <person name="Silar P."/>
            <person name="Natvig D.O."/>
            <person name="Lalanne C."/>
            <person name="Gautier V."/>
            <person name="Ament-Velasquez S.L."/>
            <person name="Kruys A."/>
            <person name="Hutchinson M.I."/>
            <person name="Powell A.J."/>
            <person name="Barry K."/>
            <person name="Miller A.N."/>
            <person name="Grigoriev I.V."/>
            <person name="Debuchy R."/>
            <person name="Gladieux P."/>
            <person name="Hiltunen Thoren M."/>
            <person name="Johannesson H."/>
        </authorList>
    </citation>
    <scope>NUCLEOTIDE SEQUENCE</scope>
    <source>
        <strain evidence="2">PSN243</strain>
    </source>
</reference>
<proteinExistence type="predicted"/>
<name>A0AAV9G3R8_9PEZI</name>
<evidence type="ECO:0000313" key="2">
    <source>
        <dbReference type="EMBL" id="KAK4442870.1"/>
    </source>
</evidence>
<keyword evidence="3" id="KW-1185">Reference proteome</keyword>
<protein>
    <submittedName>
        <fullName evidence="2">Uncharacterized protein</fullName>
    </submittedName>
</protein>
<evidence type="ECO:0000256" key="1">
    <source>
        <dbReference type="SAM" id="MobiDB-lite"/>
    </source>
</evidence>
<dbReference type="EMBL" id="MU866005">
    <property type="protein sequence ID" value="KAK4442870.1"/>
    <property type="molecule type" value="Genomic_DNA"/>
</dbReference>
<gene>
    <name evidence="2" type="ORF">QBC34DRAFT_223541</name>
</gene>
<feature type="region of interest" description="Disordered" evidence="1">
    <location>
        <begin position="42"/>
        <end position="85"/>
    </location>
</feature>
<accession>A0AAV9G3R8</accession>
<feature type="compositionally biased region" description="Polar residues" evidence="1">
    <location>
        <begin position="42"/>
        <end position="54"/>
    </location>
</feature>
<organism evidence="2 3">
    <name type="scientific">Podospora aff. communis PSN243</name>
    <dbReference type="NCBI Taxonomy" id="3040156"/>
    <lineage>
        <taxon>Eukaryota</taxon>
        <taxon>Fungi</taxon>
        <taxon>Dikarya</taxon>
        <taxon>Ascomycota</taxon>
        <taxon>Pezizomycotina</taxon>
        <taxon>Sordariomycetes</taxon>
        <taxon>Sordariomycetidae</taxon>
        <taxon>Sordariales</taxon>
        <taxon>Podosporaceae</taxon>
        <taxon>Podospora</taxon>
    </lineage>
</organism>
<sequence length="276" mass="30363">MPKRPMAARQQTNVRVEEVCHPYCGGLAAANQCQRGMIDKTFSTPQLSSSSGPRTSPRLRSTADPPGAHSSRAGGSEERVGVRHPTPGVASVAAIMRRSAGSWQCLSTTCPLSCPLSASAVDRRARREMRALQNFLLQWDEGSPNPTLLSYEPTSSGHGCPKMEDTKARYLATFEPLTHVSYEFVALLGCEEFVYRCHCRRRREECETEAVRPAQSSTCRWAQSAGRQGHQACGLPPDVRTFDRVCDRSTTWRHPKQTQAVALVAGRSCRAQCAAR</sequence>
<evidence type="ECO:0000313" key="3">
    <source>
        <dbReference type="Proteomes" id="UP001321760"/>
    </source>
</evidence>
<dbReference type="AlphaFoldDB" id="A0AAV9G3R8"/>
<reference evidence="2" key="2">
    <citation type="submission" date="2023-05" db="EMBL/GenBank/DDBJ databases">
        <authorList>
            <consortium name="Lawrence Berkeley National Laboratory"/>
            <person name="Steindorff A."/>
            <person name="Hensen N."/>
            <person name="Bonometti L."/>
            <person name="Westerberg I."/>
            <person name="Brannstrom I.O."/>
            <person name="Guillou S."/>
            <person name="Cros-Aarteil S."/>
            <person name="Calhoun S."/>
            <person name="Haridas S."/>
            <person name="Kuo A."/>
            <person name="Mondo S."/>
            <person name="Pangilinan J."/>
            <person name="Riley R."/>
            <person name="Labutti K."/>
            <person name="Andreopoulos B."/>
            <person name="Lipzen A."/>
            <person name="Chen C."/>
            <person name="Yanf M."/>
            <person name="Daum C."/>
            <person name="Ng V."/>
            <person name="Clum A."/>
            <person name="Ohm R."/>
            <person name="Martin F."/>
            <person name="Silar P."/>
            <person name="Natvig D."/>
            <person name="Lalanne C."/>
            <person name="Gautier V."/>
            <person name="Ament-Velasquez S.L."/>
            <person name="Kruys A."/>
            <person name="Hutchinson M.I."/>
            <person name="Powell A.J."/>
            <person name="Barry K."/>
            <person name="Miller A.N."/>
            <person name="Grigoriev I.V."/>
            <person name="Debuchy R."/>
            <person name="Gladieux P."/>
            <person name="Thoren M.H."/>
            <person name="Johannesson H."/>
        </authorList>
    </citation>
    <scope>NUCLEOTIDE SEQUENCE</scope>
    <source>
        <strain evidence="2">PSN243</strain>
    </source>
</reference>